<protein>
    <submittedName>
        <fullName evidence="2">Uncharacterized protein</fullName>
    </submittedName>
</protein>
<dbReference type="STRING" id="909626.AQJ91_20285"/>
<keyword evidence="3" id="KW-1185">Reference proteome</keyword>
<evidence type="ECO:0000313" key="3">
    <source>
        <dbReference type="Proteomes" id="UP000053260"/>
    </source>
</evidence>
<evidence type="ECO:0000256" key="1">
    <source>
        <dbReference type="SAM" id="MobiDB-lite"/>
    </source>
</evidence>
<gene>
    <name evidence="2" type="ORF">AQJ91_20285</name>
</gene>
<feature type="region of interest" description="Disordered" evidence="1">
    <location>
        <begin position="1"/>
        <end position="28"/>
    </location>
</feature>
<feature type="region of interest" description="Disordered" evidence="1">
    <location>
        <begin position="46"/>
        <end position="74"/>
    </location>
</feature>
<organism evidence="2 3">
    <name type="scientific">Streptomyces dysideae</name>
    <dbReference type="NCBI Taxonomy" id="909626"/>
    <lineage>
        <taxon>Bacteria</taxon>
        <taxon>Bacillati</taxon>
        <taxon>Actinomycetota</taxon>
        <taxon>Actinomycetes</taxon>
        <taxon>Kitasatosporales</taxon>
        <taxon>Streptomycetaceae</taxon>
        <taxon>Streptomyces</taxon>
    </lineage>
</organism>
<dbReference type="AlphaFoldDB" id="A0A101UYT1"/>
<dbReference type="Proteomes" id="UP000053260">
    <property type="component" value="Unassembled WGS sequence"/>
</dbReference>
<feature type="compositionally biased region" description="Polar residues" evidence="1">
    <location>
        <begin position="51"/>
        <end position="66"/>
    </location>
</feature>
<reference evidence="2 3" key="1">
    <citation type="submission" date="2015-10" db="EMBL/GenBank/DDBJ databases">
        <title>Draft genome sequence of Streptomyces sp. RV15, isolated from a marine sponge.</title>
        <authorList>
            <person name="Ruckert C."/>
            <person name="Abdelmohsen U.R."/>
            <person name="Winkler A."/>
            <person name="Hentschel U."/>
            <person name="Kalinowski J."/>
            <person name="Kampfer P."/>
            <person name="Glaeser S."/>
        </authorList>
    </citation>
    <scope>NUCLEOTIDE SEQUENCE [LARGE SCALE GENOMIC DNA]</scope>
    <source>
        <strain evidence="2 3">RV15</strain>
    </source>
</reference>
<proteinExistence type="predicted"/>
<accession>A0A101UYT1</accession>
<evidence type="ECO:0000313" key="2">
    <source>
        <dbReference type="EMBL" id="KUO19306.1"/>
    </source>
</evidence>
<feature type="compositionally biased region" description="Basic and acidic residues" evidence="1">
    <location>
        <begin position="1"/>
        <end position="10"/>
    </location>
</feature>
<name>A0A101UYT1_9ACTN</name>
<sequence length="110" mass="11957">MESLPSEKGRLRLSAAPRRHGRHHGFDESTEADLLVAEAASQVGFADQADQLPSSLTTDGSSMRRATTSSTSLPAHALGPFVHQVPRTGSLLDTEDRRSRHGRLRCLLMP</sequence>
<dbReference type="EMBL" id="LMXB01000053">
    <property type="protein sequence ID" value="KUO19306.1"/>
    <property type="molecule type" value="Genomic_DNA"/>
</dbReference>
<comment type="caution">
    <text evidence="2">The sequence shown here is derived from an EMBL/GenBank/DDBJ whole genome shotgun (WGS) entry which is preliminary data.</text>
</comment>